<accession>X1I857</accession>
<reference evidence="2" key="1">
    <citation type="journal article" date="2014" name="Front. Microbiol.">
        <title>High frequency of phylogenetically diverse reductive dehalogenase-homologous genes in deep subseafloor sedimentary metagenomes.</title>
        <authorList>
            <person name="Kawai M."/>
            <person name="Futagami T."/>
            <person name="Toyoda A."/>
            <person name="Takaki Y."/>
            <person name="Nishi S."/>
            <person name="Hori S."/>
            <person name="Arai W."/>
            <person name="Tsubouchi T."/>
            <person name="Morono Y."/>
            <person name="Uchiyama I."/>
            <person name="Ito T."/>
            <person name="Fujiyama A."/>
            <person name="Inagaki F."/>
            <person name="Takami H."/>
        </authorList>
    </citation>
    <scope>NUCLEOTIDE SEQUENCE</scope>
    <source>
        <strain evidence="2">Expedition CK06-06</strain>
    </source>
</reference>
<organism evidence="2">
    <name type="scientific">marine sediment metagenome</name>
    <dbReference type="NCBI Taxonomy" id="412755"/>
    <lineage>
        <taxon>unclassified sequences</taxon>
        <taxon>metagenomes</taxon>
        <taxon>ecological metagenomes</taxon>
    </lineage>
</organism>
<comment type="caution">
    <text evidence="2">The sequence shown here is derived from an EMBL/GenBank/DDBJ whole genome shotgun (WGS) entry which is preliminary data.</text>
</comment>
<feature type="non-terminal residue" evidence="2">
    <location>
        <position position="1"/>
    </location>
</feature>
<proteinExistence type="predicted"/>
<feature type="non-terminal residue" evidence="2">
    <location>
        <position position="260"/>
    </location>
</feature>
<evidence type="ECO:0000313" key="2">
    <source>
        <dbReference type="EMBL" id="GAH62294.1"/>
    </source>
</evidence>
<evidence type="ECO:0000256" key="1">
    <source>
        <dbReference type="SAM" id="MobiDB-lite"/>
    </source>
</evidence>
<protein>
    <submittedName>
        <fullName evidence="2">Uncharacterized protein</fullName>
    </submittedName>
</protein>
<dbReference type="AlphaFoldDB" id="X1I857"/>
<sequence length="260" mass="28607">ASVKTSDLRKGEEEELKRKQEEEKRKTKFFVDTETGMIRAAKEGETALTWDEAEKVADRIKKERPKDDEGEKEPAFVLGEQGAWTLNPKARIGFGEFAVFQMYQDSLKKGEPIDPVEELARREESSARLKEAMGVKGKAEDTELALLDKLDKLGMLKKTEGGGTLEMLQVLGELGVIKKAGEEGRTSELDLIAKLGDLGFLKKPGEEGRTSELDLIVKLSDLGVIKKAGEEGRTSELDLISKLSDLGLIQKPGEGEGSET</sequence>
<name>X1I857_9ZZZZ</name>
<feature type="region of interest" description="Disordered" evidence="1">
    <location>
        <begin position="1"/>
        <end position="25"/>
    </location>
</feature>
<dbReference type="EMBL" id="BARU01032892">
    <property type="protein sequence ID" value="GAH62294.1"/>
    <property type="molecule type" value="Genomic_DNA"/>
</dbReference>
<gene>
    <name evidence="2" type="ORF">S03H2_51810</name>
</gene>